<comment type="caution">
    <text evidence="1">The sequence shown here is derived from an EMBL/GenBank/DDBJ whole genome shotgun (WGS) entry which is preliminary data.</text>
</comment>
<reference evidence="1 2" key="1">
    <citation type="submission" date="2021-03" db="EMBL/GenBank/DDBJ databases">
        <title>Genomic Encyclopedia of Type Strains, Phase IV (KMG-IV): sequencing the most valuable type-strain genomes for metagenomic binning, comparative biology and taxonomic classification.</title>
        <authorList>
            <person name="Goeker M."/>
        </authorList>
    </citation>
    <scope>NUCLEOTIDE SEQUENCE [LARGE SCALE GENOMIC DNA]</scope>
    <source>
        <strain evidence="1 2">DSM 25609</strain>
    </source>
</reference>
<accession>A0ABS4IJR3</accession>
<gene>
    <name evidence="1" type="ORF">J2Z83_003298</name>
</gene>
<dbReference type="EMBL" id="JAGGKX010000022">
    <property type="protein sequence ID" value="MBP1971159.1"/>
    <property type="molecule type" value="Genomic_DNA"/>
</dbReference>
<name>A0ABS4IJR3_9BACI</name>
<dbReference type="Proteomes" id="UP001519345">
    <property type="component" value="Unassembled WGS sequence"/>
</dbReference>
<organism evidence="1 2">
    <name type="scientific">Virgibacillus natechei</name>
    <dbReference type="NCBI Taxonomy" id="1216297"/>
    <lineage>
        <taxon>Bacteria</taxon>
        <taxon>Bacillati</taxon>
        <taxon>Bacillota</taxon>
        <taxon>Bacilli</taxon>
        <taxon>Bacillales</taxon>
        <taxon>Bacillaceae</taxon>
        <taxon>Virgibacillus</taxon>
    </lineage>
</organism>
<dbReference type="RefSeq" id="WP_264917208.1">
    <property type="nucleotide sequence ID" value="NZ_CP110224.1"/>
</dbReference>
<proteinExistence type="predicted"/>
<evidence type="ECO:0000313" key="1">
    <source>
        <dbReference type="EMBL" id="MBP1971159.1"/>
    </source>
</evidence>
<protein>
    <submittedName>
        <fullName evidence="1">Uncharacterized protein</fullName>
    </submittedName>
</protein>
<evidence type="ECO:0000313" key="2">
    <source>
        <dbReference type="Proteomes" id="UP001519345"/>
    </source>
</evidence>
<keyword evidence="2" id="KW-1185">Reference proteome</keyword>
<sequence>MGPFDGPFSVNRFMLENQSVGGNTTGWFLFADKKRNRSAVLAA</sequence>